<evidence type="ECO:0000313" key="2">
    <source>
        <dbReference type="EMBL" id="PIR93785.1"/>
    </source>
</evidence>
<gene>
    <name evidence="2" type="ORF">COT97_04480</name>
</gene>
<accession>A0A2H0V3Z1</accession>
<dbReference type="Proteomes" id="UP000229901">
    <property type="component" value="Unassembled WGS sequence"/>
</dbReference>
<proteinExistence type="predicted"/>
<name>A0A2H0V3Z1_9BACT</name>
<dbReference type="EMBL" id="PFAP01000035">
    <property type="protein sequence ID" value="PIR93785.1"/>
    <property type="molecule type" value="Genomic_DNA"/>
</dbReference>
<keyword evidence="1" id="KW-1133">Transmembrane helix</keyword>
<feature type="transmembrane region" description="Helical" evidence="1">
    <location>
        <begin position="136"/>
        <end position="156"/>
    </location>
</feature>
<evidence type="ECO:0000256" key="1">
    <source>
        <dbReference type="SAM" id="Phobius"/>
    </source>
</evidence>
<organism evidence="2 3">
    <name type="scientific">Candidatus Falkowbacteria bacterium CG10_big_fil_rev_8_21_14_0_10_39_11</name>
    <dbReference type="NCBI Taxonomy" id="1974565"/>
    <lineage>
        <taxon>Bacteria</taxon>
        <taxon>Candidatus Falkowiibacteriota</taxon>
    </lineage>
</organism>
<keyword evidence="1" id="KW-0812">Transmembrane</keyword>
<sequence>MREKLKRFNDLMLQDGEPINEWIWRLQPKTEPPQDLFRFPWMKHVGGFLSNIIFPIVILVLAYYTFGYDTETGFINRNYWFSIFSTTGVAFIFFMSIDNGLDFYDFTASIILTLIVTTIALGLRYLLGSLCDLPQVLLGVIFTVQTLTLILLYSFWGYESFYASYAWFGQLRRDIHKSRSQLSVFDTPIPKLRKKAPLNENEINGAFDLIAREFLQLQEELLGSRSKLSLMTHRTDMMLNRFEQLKKQYSLSSLAGKDAYAFLDEDFAETEKLLTEDKHRLIAHISCLKQAFSESLECLTPVKERIMVLQISHALNQLKGEAQTHHARITREIIDSALAFQTGVESFGCLLNQTIKRTGVETAVAESKDDLLFNIQRMRTIIKEFVDESQNLVDSLPHVA</sequence>
<dbReference type="AlphaFoldDB" id="A0A2H0V3Z1"/>
<feature type="transmembrane region" description="Helical" evidence="1">
    <location>
        <begin position="45"/>
        <end position="66"/>
    </location>
</feature>
<protein>
    <submittedName>
        <fullName evidence="2">Uncharacterized protein</fullName>
    </submittedName>
</protein>
<comment type="caution">
    <text evidence="2">The sequence shown here is derived from an EMBL/GenBank/DDBJ whole genome shotgun (WGS) entry which is preliminary data.</text>
</comment>
<feature type="transmembrane region" description="Helical" evidence="1">
    <location>
        <begin position="78"/>
        <end position="97"/>
    </location>
</feature>
<reference evidence="3" key="1">
    <citation type="submission" date="2017-09" db="EMBL/GenBank/DDBJ databases">
        <title>Depth-based differentiation of microbial function through sediment-hosted aquifers and enrichment of novel symbionts in the deep terrestrial subsurface.</title>
        <authorList>
            <person name="Probst A.J."/>
            <person name="Ladd B."/>
            <person name="Jarett J.K."/>
            <person name="Geller-Mcgrath D.E."/>
            <person name="Sieber C.M.K."/>
            <person name="Emerson J.B."/>
            <person name="Anantharaman K."/>
            <person name="Thomas B.C."/>
            <person name="Malmstrom R."/>
            <person name="Stieglmeier M."/>
            <person name="Klingl A."/>
            <person name="Woyke T."/>
            <person name="Ryan C.M."/>
            <person name="Banfield J.F."/>
        </authorList>
    </citation>
    <scope>NUCLEOTIDE SEQUENCE [LARGE SCALE GENOMIC DNA]</scope>
</reference>
<keyword evidence="1" id="KW-0472">Membrane</keyword>
<evidence type="ECO:0000313" key="3">
    <source>
        <dbReference type="Proteomes" id="UP000229901"/>
    </source>
</evidence>
<feature type="transmembrane region" description="Helical" evidence="1">
    <location>
        <begin position="103"/>
        <end position="127"/>
    </location>
</feature>